<evidence type="ECO:0000313" key="2">
    <source>
        <dbReference type="Proteomes" id="UP000799755"/>
    </source>
</evidence>
<dbReference type="Proteomes" id="UP000799755">
    <property type="component" value="Unassembled WGS sequence"/>
</dbReference>
<name>A0ACB6R5A7_9PLEO</name>
<gene>
    <name evidence="1" type="ORF">BDR25DRAFT_312546</name>
</gene>
<reference evidence="1" key="1">
    <citation type="journal article" date="2020" name="Stud. Mycol.">
        <title>101 Dothideomycetes genomes: a test case for predicting lifestyles and emergence of pathogens.</title>
        <authorList>
            <person name="Haridas S."/>
            <person name="Albert R."/>
            <person name="Binder M."/>
            <person name="Bloem J."/>
            <person name="Labutti K."/>
            <person name="Salamov A."/>
            <person name="Andreopoulos B."/>
            <person name="Baker S."/>
            <person name="Barry K."/>
            <person name="Bills G."/>
            <person name="Bluhm B."/>
            <person name="Cannon C."/>
            <person name="Castanera R."/>
            <person name="Culley D."/>
            <person name="Daum C."/>
            <person name="Ezra D."/>
            <person name="Gonzalez J."/>
            <person name="Henrissat B."/>
            <person name="Kuo A."/>
            <person name="Liang C."/>
            <person name="Lipzen A."/>
            <person name="Lutzoni F."/>
            <person name="Magnuson J."/>
            <person name="Mondo S."/>
            <person name="Nolan M."/>
            <person name="Ohm R."/>
            <person name="Pangilinan J."/>
            <person name="Park H.-J."/>
            <person name="Ramirez L."/>
            <person name="Alfaro M."/>
            <person name="Sun H."/>
            <person name="Tritt A."/>
            <person name="Yoshinaga Y."/>
            <person name="Zwiers L.-H."/>
            <person name="Turgeon B."/>
            <person name="Goodwin S."/>
            <person name="Spatafora J."/>
            <person name="Crous P."/>
            <person name="Grigoriev I."/>
        </authorList>
    </citation>
    <scope>NUCLEOTIDE SEQUENCE</scope>
    <source>
        <strain evidence="1">ATCC 200398</strain>
    </source>
</reference>
<comment type="caution">
    <text evidence="1">The sequence shown here is derived from an EMBL/GenBank/DDBJ whole genome shotgun (WGS) entry which is preliminary data.</text>
</comment>
<keyword evidence="2" id="KW-1185">Reference proteome</keyword>
<protein>
    <submittedName>
        <fullName evidence="1">Uncharacterized protein</fullName>
    </submittedName>
</protein>
<evidence type="ECO:0000313" key="1">
    <source>
        <dbReference type="EMBL" id="KAF2473495.1"/>
    </source>
</evidence>
<organism evidence="1 2">
    <name type="scientific">Lindgomyces ingoldianus</name>
    <dbReference type="NCBI Taxonomy" id="673940"/>
    <lineage>
        <taxon>Eukaryota</taxon>
        <taxon>Fungi</taxon>
        <taxon>Dikarya</taxon>
        <taxon>Ascomycota</taxon>
        <taxon>Pezizomycotina</taxon>
        <taxon>Dothideomycetes</taxon>
        <taxon>Pleosporomycetidae</taxon>
        <taxon>Pleosporales</taxon>
        <taxon>Lindgomycetaceae</taxon>
        <taxon>Lindgomyces</taxon>
    </lineage>
</organism>
<accession>A0ACB6R5A7</accession>
<dbReference type="EMBL" id="MU003500">
    <property type="protein sequence ID" value="KAF2473495.1"/>
    <property type="molecule type" value="Genomic_DNA"/>
</dbReference>
<proteinExistence type="predicted"/>
<sequence length="905" mass="98753">MNSSPGRNDPLRPLAPKHEFVEGKHIEFNETDELPLDSRGALGRGGEGEVDIVVIKTSATYARKCWKRLNPKTRTRHLKEIELMKRLKPHPHIVQIFGTYSKGNELAIMMSPVAESDLQKALEVGAIPEKTLKQAFGCLVTGLAFIHKGKIIHGDIKPSNILLSGCRFLWTDFGCSKDISGLQDTMTEATMRGTRGYWAPEVFRLEQRGRSADVFSLGCVLMEVWSVLKGHAYMKDNPASFLSLSPYFLRLEGSQSLQSWVEAMEKAHDEPVDNLWLSSCIKMLRVDPKQRPKLAEFLNGLGRSSQRESFMHALFCVSCAEERKKIKSISSNPTVAEPVESRAEASSGEDTSSKGSGNEASSEDLTAPIDSSKIPSTNKKVDTTTPVGSVQLSPAFCSRPPSVADSIPFYPKLAWPNLHIFDSTPQWGSPLRRRESLLKLQSYPLASPLTEKTVSSGKRLDTENFAPTVIDPASSGLLATIPAKAQTRSTHQLDNSIPQDGAPGSFEETTLLHDSGLLQIHQPPAKFHHPGVASNPHVDEHLVPLESAGNRPSTPPPPPTPTSRTPSINSYLSMEGHSLSKGLEHETNNHRAKFPLPILPPYPLPLPPSPSSLADSPYTPMYSVPPPLPGLALTEEVLQKSHSMSVPTFTHTPLYAPPPPLLPPPPPPPPPHVHSSSAQVLIDEVRPTYTPNYTYSPPPPSPHPANCPPSHQIPYITNSLQTYDYPVNPDSPPPPPASPPPSHQIPYTTNGPQLYEYLVNPAPPPPPPPPFSMSIQSQEKSNKPNQRGHFKNAVSFASGKDGLPALVSQYSNRHQADPPPPPPSLHASQIQTNPPPPIKPSHTLLIPPPGPTNNKPNDGDIALGPLPAPYPPPPGYEWCQDAPRPGLTPRIWLQLARTTAIKCRL</sequence>